<sequence length="128" mass="14066">HHPTSAMPRTLHLSQPREPKCSHQLLTPLFVLPVCTRLLLWSPIKPRSTSDAKATLSQNNIQRIYDVISHAWAISTRETYGSGLLTFHIFCDGKGIPEAEHAPANPTIIAVFISMLAGSYSGSAVTNY</sequence>
<dbReference type="InParanoid" id="A0A0D0DPZ7"/>
<evidence type="ECO:0000313" key="1">
    <source>
        <dbReference type="EMBL" id="KIK81215.1"/>
    </source>
</evidence>
<dbReference type="OrthoDB" id="2664079at2759"/>
<reference evidence="2" key="2">
    <citation type="submission" date="2015-01" db="EMBL/GenBank/DDBJ databases">
        <title>Evolutionary Origins and Diversification of the Mycorrhizal Mutualists.</title>
        <authorList>
            <consortium name="DOE Joint Genome Institute"/>
            <consortium name="Mycorrhizal Genomics Consortium"/>
            <person name="Kohler A."/>
            <person name="Kuo A."/>
            <person name="Nagy L.G."/>
            <person name="Floudas D."/>
            <person name="Copeland A."/>
            <person name="Barry K.W."/>
            <person name="Cichocki N."/>
            <person name="Veneault-Fourrey C."/>
            <person name="LaButti K."/>
            <person name="Lindquist E.A."/>
            <person name="Lipzen A."/>
            <person name="Lundell T."/>
            <person name="Morin E."/>
            <person name="Murat C."/>
            <person name="Riley R."/>
            <person name="Ohm R."/>
            <person name="Sun H."/>
            <person name="Tunlid A."/>
            <person name="Henrissat B."/>
            <person name="Grigoriev I.V."/>
            <person name="Hibbett D.S."/>
            <person name="Martin F."/>
        </authorList>
    </citation>
    <scope>NUCLEOTIDE SEQUENCE [LARGE SCALE GENOMIC DNA]</scope>
    <source>
        <strain evidence="2">Ve08.2h10</strain>
    </source>
</reference>
<reference evidence="1 2" key="1">
    <citation type="submission" date="2014-04" db="EMBL/GenBank/DDBJ databases">
        <authorList>
            <consortium name="DOE Joint Genome Institute"/>
            <person name="Kuo A."/>
            <person name="Kohler A."/>
            <person name="Jargeat P."/>
            <person name="Nagy L.G."/>
            <person name="Floudas D."/>
            <person name="Copeland A."/>
            <person name="Barry K.W."/>
            <person name="Cichocki N."/>
            <person name="Veneault-Fourrey C."/>
            <person name="LaButti K."/>
            <person name="Lindquist E.A."/>
            <person name="Lipzen A."/>
            <person name="Lundell T."/>
            <person name="Morin E."/>
            <person name="Murat C."/>
            <person name="Sun H."/>
            <person name="Tunlid A."/>
            <person name="Henrissat B."/>
            <person name="Grigoriev I.V."/>
            <person name="Hibbett D.S."/>
            <person name="Martin F."/>
            <person name="Nordberg H.P."/>
            <person name="Cantor M.N."/>
            <person name="Hua S.X."/>
        </authorList>
    </citation>
    <scope>NUCLEOTIDE SEQUENCE [LARGE SCALE GENOMIC DNA]</scope>
    <source>
        <strain evidence="1 2">Ve08.2h10</strain>
    </source>
</reference>
<keyword evidence="2" id="KW-1185">Reference proteome</keyword>
<dbReference type="HOGENOM" id="CLU_003292_7_1_1"/>
<dbReference type="AlphaFoldDB" id="A0A0D0DPZ7"/>
<dbReference type="Proteomes" id="UP000054538">
    <property type="component" value="Unassembled WGS sequence"/>
</dbReference>
<organism evidence="1 2">
    <name type="scientific">Paxillus rubicundulus Ve08.2h10</name>
    <dbReference type="NCBI Taxonomy" id="930991"/>
    <lineage>
        <taxon>Eukaryota</taxon>
        <taxon>Fungi</taxon>
        <taxon>Dikarya</taxon>
        <taxon>Basidiomycota</taxon>
        <taxon>Agaricomycotina</taxon>
        <taxon>Agaricomycetes</taxon>
        <taxon>Agaricomycetidae</taxon>
        <taxon>Boletales</taxon>
        <taxon>Paxilineae</taxon>
        <taxon>Paxillaceae</taxon>
        <taxon>Paxillus</taxon>
    </lineage>
</organism>
<dbReference type="STRING" id="930991.A0A0D0DPZ7"/>
<name>A0A0D0DPZ7_9AGAM</name>
<dbReference type="EMBL" id="KN825840">
    <property type="protein sequence ID" value="KIK81215.1"/>
    <property type="molecule type" value="Genomic_DNA"/>
</dbReference>
<protein>
    <submittedName>
        <fullName evidence="1">Uncharacterized protein</fullName>
    </submittedName>
</protein>
<evidence type="ECO:0000313" key="2">
    <source>
        <dbReference type="Proteomes" id="UP000054538"/>
    </source>
</evidence>
<accession>A0A0D0DPZ7</accession>
<feature type="non-terminal residue" evidence="1">
    <location>
        <position position="1"/>
    </location>
</feature>
<gene>
    <name evidence="1" type="ORF">PAXRUDRAFT_37485</name>
</gene>
<feature type="non-terminal residue" evidence="1">
    <location>
        <position position="128"/>
    </location>
</feature>
<proteinExistence type="predicted"/>